<evidence type="ECO:0000313" key="2">
    <source>
        <dbReference type="EMBL" id="KAF2895961.1"/>
    </source>
</evidence>
<dbReference type="GO" id="GO:0005549">
    <property type="term" value="F:odorant binding"/>
    <property type="evidence" value="ECO:0007669"/>
    <property type="project" value="InterPro"/>
</dbReference>
<proteinExistence type="predicted"/>
<feature type="signal peptide" evidence="1">
    <location>
        <begin position="1"/>
        <end position="21"/>
    </location>
</feature>
<keyword evidence="3" id="KW-1185">Reference proteome</keyword>
<dbReference type="InterPro" id="IPR036728">
    <property type="entry name" value="PBP_GOBP_sf"/>
</dbReference>
<feature type="chain" id="PRO_5035426825" evidence="1">
    <location>
        <begin position="22"/>
        <end position="155"/>
    </location>
</feature>
<name>A0A8K0D2H2_IGNLU</name>
<organism evidence="2 3">
    <name type="scientific">Ignelater luminosus</name>
    <name type="common">Cucubano</name>
    <name type="synonym">Pyrophorus luminosus</name>
    <dbReference type="NCBI Taxonomy" id="2038154"/>
    <lineage>
        <taxon>Eukaryota</taxon>
        <taxon>Metazoa</taxon>
        <taxon>Ecdysozoa</taxon>
        <taxon>Arthropoda</taxon>
        <taxon>Hexapoda</taxon>
        <taxon>Insecta</taxon>
        <taxon>Pterygota</taxon>
        <taxon>Neoptera</taxon>
        <taxon>Endopterygota</taxon>
        <taxon>Coleoptera</taxon>
        <taxon>Polyphaga</taxon>
        <taxon>Elateriformia</taxon>
        <taxon>Elateroidea</taxon>
        <taxon>Elateridae</taxon>
        <taxon>Agrypninae</taxon>
        <taxon>Pyrophorini</taxon>
        <taxon>Ignelater</taxon>
    </lineage>
</organism>
<keyword evidence="1" id="KW-0732">Signal</keyword>
<dbReference type="Proteomes" id="UP000801492">
    <property type="component" value="Unassembled WGS sequence"/>
</dbReference>
<dbReference type="OrthoDB" id="7665616at2759"/>
<evidence type="ECO:0000313" key="3">
    <source>
        <dbReference type="Proteomes" id="UP000801492"/>
    </source>
</evidence>
<sequence length="155" mass="18148">MKLFPTILLLFFITLMVDVLSYEWDSDELECVEKLNIPKSVVEDNHPFQKTSPEDNTDLNKYYECMWKKSGYLHEDGTFDWDKMLDFFVELQQEDVEKNKSDSDETLVANLAITYVKGVINTCRNKHIHGDTHGETAVKVHNCLVEEFDKTKFED</sequence>
<dbReference type="InterPro" id="IPR006170">
    <property type="entry name" value="PBP/GOBP"/>
</dbReference>
<dbReference type="Gene3D" id="1.10.238.20">
    <property type="entry name" value="Pheromone/general odorant binding protein domain"/>
    <property type="match status" value="1"/>
</dbReference>
<reference evidence="2" key="1">
    <citation type="submission" date="2019-08" db="EMBL/GenBank/DDBJ databases">
        <title>The genome of the North American firefly Photinus pyralis.</title>
        <authorList>
            <consortium name="Photinus pyralis genome working group"/>
            <person name="Fallon T.R."/>
            <person name="Sander Lower S.E."/>
            <person name="Weng J.-K."/>
        </authorList>
    </citation>
    <scope>NUCLEOTIDE SEQUENCE</scope>
    <source>
        <strain evidence="2">TRF0915ILg1</strain>
        <tissue evidence="2">Whole body</tissue>
    </source>
</reference>
<dbReference type="SUPFAM" id="SSF47565">
    <property type="entry name" value="Insect pheromone/odorant-binding proteins"/>
    <property type="match status" value="1"/>
</dbReference>
<dbReference type="EMBL" id="VTPC01005486">
    <property type="protein sequence ID" value="KAF2895961.1"/>
    <property type="molecule type" value="Genomic_DNA"/>
</dbReference>
<evidence type="ECO:0000256" key="1">
    <source>
        <dbReference type="SAM" id="SignalP"/>
    </source>
</evidence>
<protein>
    <submittedName>
        <fullName evidence="2">Uncharacterized protein</fullName>
    </submittedName>
</protein>
<dbReference type="CDD" id="cd23992">
    <property type="entry name" value="PBP_GOBP"/>
    <property type="match status" value="1"/>
</dbReference>
<dbReference type="AlphaFoldDB" id="A0A8K0D2H2"/>
<accession>A0A8K0D2H2</accession>
<comment type="caution">
    <text evidence="2">The sequence shown here is derived from an EMBL/GenBank/DDBJ whole genome shotgun (WGS) entry which is preliminary data.</text>
</comment>
<gene>
    <name evidence="2" type="ORF">ILUMI_10224</name>
</gene>
<dbReference type="Pfam" id="PF01395">
    <property type="entry name" value="PBP_GOBP"/>
    <property type="match status" value="1"/>
</dbReference>